<protein>
    <submittedName>
        <fullName evidence="2">Uncharacterized protein</fullName>
    </submittedName>
</protein>
<sequence>MFSKFILLASVLASQALTSPVADTSPSGKTEFENSLAKRGQGDVYLCHELWEQCWSQYLSNNQCANFNDQVEVAVLIPGPSTGCILYADWNCQGQLSGAIYAPEGFVGGNARTFYWARSIHCWFT</sequence>
<accession>A0AAV9X469</accession>
<proteinExistence type="predicted"/>
<organism evidence="2 3">
    <name type="scientific">Orbilia ellipsospora</name>
    <dbReference type="NCBI Taxonomy" id="2528407"/>
    <lineage>
        <taxon>Eukaryota</taxon>
        <taxon>Fungi</taxon>
        <taxon>Dikarya</taxon>
        <taxon>Ascomycota</taxon>
        <taxon>Pezizomycotina</taxon>
        <taxon>Orbiliomycetes</taxon>
        <taxon>Orbiliales</taxon>
        <taxon>Orbiliaceae</taxon>
        <taxon>Orbilia</taxon>
    </lineage>
</organism>
<evidence type="ECO:0000313" key="2">
    <source>
        <dbReference type="EMBL" id="KAK6535512.1"/>
    </source>
</evidence>
<dbReference type="AlphaFoldDB" id="A0AAV9X469"/>
<reference evidence="2 3" key="1">
    <citation type="submission" date="2019-10" db="EMBL/GenBank/DDBJ databases">
        <authorList>
            <person name="Palmer J.M."/>
        </authorList>
    </citation>
    <scope>NUCLEOTIDE SEQUENCE [LARGE SCALE GENOMIC DNA]</scope>
    <source>
        <strain evidence="2 3">TWF694</strain>
    </source>
</reference>
<feature type="chain" id="PRO_5043620240" evidence="1">
    <location>
        <begin position="19"/>
        <end position="125"/>
    </location>
</feature>
<comment type="caution">
    <text evidence="2">The sequence shown here is derived from an EMBL/GenBank/DDBJ whole genome shotgun (WGS) entry which is preliminary data.</text>
</comment>
<keyword evidence="3" id="KW-1185">Reference proteome</keyword>
<evidence type="ECO:0000313" key="3">
    <source>
        <dbReference type="Proteomes" id="UP001365542"/>
    </source>
</evidence>
<keyword evidence="1" id="KW-0732">Signal</keyword>
<dbReference type="EMBL" id="JAVHJO010000010">
    <property type="protein sequence ID" value="KAK6535512.1"/>
    <property type="molecule type" value="Genomic_DNA"/>
</dbReference>
<gene>
    <name evidence="2" type="ORF">TWF694_001967</name>
</gene>
<name>A0AAV9X469_9PEZI</name>
<evidence type="ECO:0000256" key="1">
    <source>
        <dbReference type="SAM" id="SignalP"/>
    </source>
</evidence>
<feature type="signal peptide" evidence="1">
    <location>
        <begin position="1"/>
        <end position="18"/>
    </location>
</feature>
<dbReference type="Proteomes" id="UP001365542">
    <property type="component" value="Unassembled WGS sequence"/>
</dbReference>